<dbReference type="Proteomes" id="UP000051887">
    <property type="component" value="Unassembled WGS sequence"/>
</dbReference>
<dbReference type="InterPro" id="IPR036852">
    <property type="entry name" value="Peptidase_S8/S53_dom_sf"/>
</dbReference>
<sequence>MPEMLSFHDISDLSHAPDNLLPAGLSALLAPPGAARSRVIYQQQAAGQTGALAVGSLPEPLPTLMEQDRLGAALTAMGADPAAGVVLAGEDAAATAGASFAPAVWPAACTDMVPPTTVEEIGIIDAGIAFWNPAFQDSHGASRFASFGGLTLKSGELLAGETLDPAVLTAMVARGHTSAGDRENRQQLAALLPSSVYAPVAYGRPLFPPNEMAHGTAMTELVLSTASDTARLHGLELPQDVVRDLSGGMMGGVLNGAVRALVDQVVACRSDGNPFRMVLLLAFGFLGGPQEGMAAPHQLVEQLNATLASYRNLGIEVQLVVPMGNHLQDQAHATLPADRKLGWRIQPDDHSLNTLEVIHPGPVAKIKLIAPDGSKVKLKRSRKALGILKHGGKAIGAVWHQEVGGGLLRTRISLNPSATRQSGLAAAPFGLWQIKLPKGPEAEVWILRDEMGFDANPATPSRRSWLEDGARPLRDPNGMPFLDDSAAPAGALVLRAGSGSLLAAHSAPQITSVGAQWQMAAGGMEQCWYSGNALDGTAPERWEDLAAGADPAHRPIGPFGRRAVLGNGGQRRYRAAGTSLAAALAAGSMA</sequence>
<evidence type="ECO:0000313" key="3">
    <source>
        <dbReference type="Proteomes" id="UP000051086"/>
    </source>
</evidence>
<organism evidence="2 4">
    <name type="scientific">Thalassovita autumnalis</name>
    <dbReference type="NCBI Taxonomy" id="2072972"/>
    <lineage>
        <taxon>Bacteria</taxon>
        <taxon>Pseudomonadati</taxon>
        <taxon>Pseudomonadota</taxon>
        <taxon>Alphaproteobacteria</taxon>
        <taxon>Rhodobacterales</taxon>
        <taxon>Roseobacteraceae</taxon>
        <taxon>Thalassovita</taxon>
    </lineage>
</organism>
<reference evidence="1 3" key="2">
    <citation type="submission" date="2015-09" db="EMBL/GenBank/DDBJ databases">
        <authorList>
            <person name="Rodrigo-Torres L."/>
            <person name="Arahal D.R."/>
        </authorList>
    </citation>
    <scope>NUCLEOTIDE SEQUENCE [LARGE SCALE GENOMIC DNA]</scope>
    <source>
        <strain evidence="1 3">CECT 5118</strain>
    </source>
</reference>
<reference evidence="2 4" key="1">
    <citation type="submission" date="2015-09" db="EMBL/GenBank/DDBJ databases">
        <authorList>
            <consortium name="Swine Surveillance"/>
        </authorList>
    </citation>
    <scope>NUCLEOTIDE SEQUENCE [LARGE SCALE GENOMIC DNA]</scope>
    <source>
        <strain evidence="2 4">5120</strain>
    </source>
</reference>
<evidence type="ECO:0000313" key="1">
    <source>
        <dbReference type="EMBL" id="CUH65129.1"/>
    </source>
</evidence>
<name>A0A0P1FAN6_9RHOB</name>
<dbReference type="Proteomes" id="UP000051086">
    <property type="component" value="Unassembled WGS sequence"/>
</dbReference>
<protein>
    <submittedName>
        <fullName evidence="2">Uncharacterized protein</fullName>
    </submittedName>
</protein>
<keyword evidence="3" id="KW-1185">Reference proteome</keyword>
<gene>
    <name evidence="1" type="ORF">TL5118_01177</name>
    <name evidence="2" type="ORF">TL5120_01467</name>
</gene>
<dbReference type="GO" id="GO:0004252">
    <property type="term" value="F:serine-type endopeptidase activity"/>
    <property type="evidence" value="ECO:0007669"/>
    <property type="project" value="InterPro"/>
</dbReference>
<dbReference type="EMBL" id="CYSC01000024">
    <property type="protein sequence ID" value="CUH71677.1"/>
    <property type="molecule type" value="Genomic_DNA"/>
</dbReference>
<dbReference type="Gene3D" id="2.60.120.1290">
    <property type="match status" value="1"/>
</dbReference>
<dbReference type="AlphaFoldDB" id="A0A0P1FAN6"/>
<evidence type="ECO:0000313" key="2">
    <source>
        <dbReference type="EMBL" id="CUH71677.1"/>
    </source>
</evidence>
<accession>A0A0P1FAN6</accession>
<dbReference type="Gene3D" id="3.40.50.200">
    <property type="entry name" value="Peptidase S8/S53 domain"/>
    <property type="match status" value="1"/>
</dbReference>
<dbReference type="SUPFAM" id="SSF52743">
    <property type="entry name" value="Subtilisin-like"/>
    <property type="match status" value="1"/>
</dbReference>
<evidence type="ECO:0000313" key="4">
    <source>
        <dbReference type="Proteomes" id="UP000051887"/>
    </source>
</evidence>
<dbReference type="GO" id="GO:0006508">
    <property type="term" value="P:proteolysis"/>
    <property type="evidence" value="ECO:0007669"/>
    <property type="project" value="InterPro"/>
</dbReference>
<proteinExistence type="predicted"/>
<dbReference type="EMBL" id="CYSB01000024">
    <property type="protein sequence ID" value="CUH65129.1"/>
    <property type="molecule type" value="Genomic_DNA"/>
</dbReference>